<dbReference type="KEGG" id="sted:SPTER_38030"/>
<organism evidence="1 2">
    <name type="scientific">Sporomusa termitida</name>
    <dbReference type="NCBI Taxonomy" id="2377"/>
    <lineage>
        <taxon>Bacteria</taxon>
        <taxon>Bacillati</taxon>
        <taxon>Bacillota</taxon>
        <taxon>Negativicutes</taxon>
        <taxon>Selenomonadales</taxon>
        <taxon>Sporomusaceae</taxon>
        <taxon>Sporomusa</taxon>
    </lineage>
</organism>
<evidence type="ECO:0000313" key="2">
    <source>
        <dbReference type="Proteomes" id="UP000320776"/>
    </source>
</evidence>
<dbReference type="EMBL" id="CP036259">
    <property type="protein sequence ID" value="QDR82378.1"/>
    <property type="molecule type" value="Genomic_DNA"/>
</dbReference>
<keyword evidence="2" id="KW-1185">Reference proteome</keyword>
<reference evidence="1 2" key="1">
    <citation type="submission" date="2019-02" db="EMBL/GenBank/DDBJ databases">
        <title>Closed genome of Sporomusa termitida DSM 4440.</title>
        <authorList>
            <person name="Poehlein A."/>
            <person name="Daniel R."/>
        </authorList>
    </citation>
    <scope>NUCLEOTIDE SEQUENCE [LARGE SCALE GENOMIC DNA]</scope>
    <source>
        <strain evidence="1 2">DSM 4440</strain>
    </source>
</reference>
<proteinExistence type="predicted"/>
<sequence length="274" mass="31343">MSLARLQSQRHDFYSSAKKVHFRYHRFQKTLFFGEKIFINRHKVKLLAAAAKERKKEWPAVNTVLTCSQFVNQLLSNSLAVARTNLRPFINDVISGAEPFNSESFYRRIVSRDELQRLHLQISRHLSTALLLPVEHCSTVLKGSCQDPVSFLSSTGLIEQYKSTVAITKGIALVAEAIYDQSLAQLQPHWIIKKLINKLNVSTALLAATDCHPVNHEKRCLAEIESCLAGSIESFYHQLRHHYLSKTATLIYSFHDAHRQMPPRHLYLVKKPSQ</sequence>
<protein>
    <submittedName>
        <fullName evidence="1">Uncharacterized protein</fullName>
    </submittedName>
</protein>
<evidence type="ECO:0000313" key="1">
    <source>
        <dbReference type="EMBL" id="QDR82378.1"/>
    </source>
</evidence>
<dbReference type="AlphaFoldDB" id="A0A517DYF3"/>
<accession>A0A517DYF3</accession>
<gene>
    <name evidence="1" type="ORF">SPTER_38030</name>
</gene>
<name>A0A517DYF3_9FIRM</name>
<dbReference type="Proteomes" id="UP000320776">
    <property type="component" value="Chromosome"/>
</dbReference>